<organism evidence="4 5">
    <name type="scientific">Actinophytocola xinjiangensis</name>
    <dbReference type="NCBI Taxonomy" id="485602"/>
    <lineage>
        <taxon>Bacteria</taxon>
        <taxon>Bacillati</taxon>
        <taxon>Actinomycetota</taxon>
        <taxon>Actinomycetes</taxon>
        <taxon>Pseudonocardiales</taxon>
        <taxon>Pseudonocardiaceae</taxon>
    </lineage>
</organism>
<name>A0A7Z0WU38_9PSEU</name>
<evidence type="ECO:0000256" key="1">
    <source>
        <dbReference type="ARBA" id="ARBA00022679"/>
    </source>
</evidence>
<dbReference type="RefSeq" id="WP_075130814.1">
    <property type="nucleotide sequence ID" value="NZ_MSIF01000001.1"/>
</dbReference>
<feature type="transmembrane region" description="Helical" evidence="3">
    <location>
        <begin position="121"/>
        <end position="142"/>
    </location>
</feature>
<keyword evidence="3" id="KW-0812">Transmembrane</keyword>
<feature type="transmembrane region" description="Helical" evidence="3">
    <location>
        <begin position="389"/>
        <end position="410"/>
    </location>
</feature>
<feature type="transmembrane region" description="Helical" evidence="3">
    <location>
        <begin position="91"/>
        <end position="109"/>
    </location>
</feature>
<keyword evidence="3" id="KW-0472">Membrane</keyword>
<comment type="similarity">
    <text evidence="2">Belongs to the CDP-alcohol phosphatidyltransferase class-I family.</text>
</comment>
<dbReference type="GO" id="GO:0008654">
    <property type="term" value="P:phospholipid biosynthetic process"/>
    <property type="evidence" value="ECO:0007669"/>
    <property type="project" value="InterPro"/>
</dbReference>
<keyword evidence="3" id="KW-1133">Transmembrane helix</keyword>
<evidence type="ECO:0000313" key="4">
    <source>
        <dbReference type="EMBL" id="OLF13866.1"/>
    </source>
</evidence>
<dbReference type="Gene3D" id="3.40.720.10">
    <property type="entry name" value="Alkaline Phosphatase, subunit A"/>
    <property type="match status" value="1"/>
</dbReference>
<reference evidence="4 5" key="1">
    <citation type="submission" date="2016-12" db="EMBL/GenBank/DDBJ databases">
        <title>The draft genome sequence of Actinophytocola xinjiangensis.</title>
        <authorList>
            <person name="Wang W."/>
            <person name="Yuan L."/>
        </authorList>
    </citation>
    <scope>NUCLEOTIDE SEQUENCE [LARGE SCALE GENOMIC DNA]</scope>
    <source>
        <strain evidence="4 5">CGMCC 4.4663</strain>
    </source>
</reference>
<sequence length="782" mass="83498">MALLTASPVRTVAAAAFGQLCLLGVLAVIGGLGPAGWVAGLAYCAAGATALTVTTRRFAVGSFGPADLVTLGRAALVGGVSALVADGSAPVPLLVAVASLALALDAVDGRVARRTGTISPFGARFDMEVDAFLILVLSVHMAGELGPWVLAIGGMRYLWVAAGRVFGWLRAPLPPSLPRKTVAAVQGVVLAVAASRLLPAPVTVAVVALALAGLLWSFGRDLVWLRDQRVVEPKEQTRLRRVLRPVATGVAGVLVLFALLAPGDLALFTPSAFLRIPVEAILIAGLALVLPRRARRAAVVLVGVGLGLLTIMKFFDIGFNETLARPFDPIFDWTFLGPGVEFLHDSIGGVGADLVVVGAGALALGVIVAMCWSVARLSRLVAAHQVRSAHTITVLGVVWMVCAAFGVQFAPQTPLAAHAAASAAYQDARQIRTGLLDPLRFAKEAADDDFRHTPGSELLTALRGKDVVVAFVESYGRVAIQDSDIAGEVRQVLDEGTERLRAAGFDSRSAFLESSTSGGGSWFAHATLQSGLWINNQQRYDALTAGDRLTLSGAFRRAGWRTVCVAPAITRAWPEGRFFGYDKVYDANNVGYEGPIFAYSKMPDQYALAHFDRTERTATDRRPVMAELDLTSSHTPWVPLPTTLDWSEVDDGSSFEPTSDTRSQHIWPDPTKVRHAYGDAVRYSLNILISYTETHADDNFVLILLGDHQPAPIVTGKGATWDVPISIITKDPTVMSHIASWEWQPGLTPAPDATVWRMDTFRDRFLRTFSPRSDSAPSAAAR</sequence>
<dbReference type="PROSITE" id="PS00379">
    <property type="entry name" value="CDP_ALCOHOL_P_TRANSF"/>
    <property type="match status" value="1"/>
</dbReference>
<feature type="transmembrane region" description="Helical" evidence="3">
    <location>
        <begin position="272"/>
        <end position="290"/>
    </location>
</feature>
<feature type="transmembrane region" description="Helical" evidence="3">
    <location>
        <begin position="242"/>
        <end position="260"/>
    </location>
</feature>
<protein>
    <recommendedName>
        <fullName evidence="6">Phosphatidylglycerophosphate synthase</fullName>
    </recommendedName>
</protein>
<evidence type="ECO:0000256" key="3">
    <source>
        <dbReference type="SAM" id="Phobius"/>
    </source>
</evidence>
<accession>A0A7Z0WU38</accession>
<dbReference type="GO" id="GO:0016020">
    <property type="term" value="C:membrane"/>
    <property type="evidence" value="ECO:0007669"/>
    <property type="project" value="InterPro"/>
</dbReference>
<keyword evidence="1 2" id="KW-0808">Transferase</keyword>
<dbReference type="GO" id="GO:0016780">
    <property type="term" value="F:phosphotransferase activity, for other substituted phosphate groups"/>
    <property type="evidence" value="ECO:0007669"/>
    <property type="project" value="InterPro"/>
</dbReference>
<dbReference type="InterPro" id="IPR048254">
    <property type="entry name" value="CDP_ALCOHOL_P_TRANSF_CS"/>
</dbReference>
<dbReference type="InterPro" id="IPR043130">
    <property type="entry name" value="CDP-OH_PTrfase_TM_dom"/>
</dbReference>
<feature type="transmembrane region" description="Helical" evidence="3">
    <location>
        <begin position="297"/>
        <end position="315"/>
    </location>
</feature>
<dbReference type="AlphaFoldDB" id="A0A7Z0WU38"/>
<dbReference type="Proteomes" id="UP000185696">
    <property type="component" value="Unassembled WGS sequence"/>
</dbReference>
<feature type="transmembrane region" description="Helical" evidence="3">
    <location>
        <begin position="66"/>
        <end position="85"/>
    </location>
</feature>
<proteinExistence type="inferred from homology"/>
<evidence type="ECO:0000313" key="5">
    <source>
        <dbReference type="Proteomes" id="UP000185696"/>
    </source>
</evidence>
<dbReference type="Gene3D" id="1.20.120.1760">
    <property type="match status" value="1"/>
</dbReference>
<feature type="transmembrane region" description="Helical" evidence="3">
    <location>
        <begin position="354"/>
        <end position="377"/>
    </location>
</feature>
<dbReference type="EMBL" id="MSIF01000001">
    <property type="protein sequence ID" value="OLF13866.1"/>
    <property type="molecule type" value="Genomic_DNA"/>
</dbReference>
<dbReference type="SUPFAM" id="SSF53649">
    <property type="entry name" value="Alkaline phosphatase-like"/>
    <property type="match status" value="1"/>
</dbReference>
<dbReference type="InterPro" id="IPR017850">
    <property type="entry name" value="Alkaline_phosphatase_core_sf"/>
</dbReference>
<dbReference type="Pfam" id="PF01066">
    <property type="entry name" value="CDP-OH_P_transf"/>
    <property type="match status" value="1"/>
</dbReference>
<gene>
    <name evidence="4" type="ORF">BLA60_01375</name>
</gene>
<keyword evidence="5" id="KW-1185">Reference proteome</keyword>
<dbReference type="InterPro" id="IPR000462">
    <property type="entry name" value="CDP-OH_P_trans"/>
</dbReference>
<evidence type="ECO:0008006" key="6">
    <source>
        <dbReference type="Google" id="ProtNLM"/>
    </source>
</evidence>
<comment type="caution">
    <text evidence="4">The sequence shown here is derived from an EMBL/GenBank/DDBJ whole genome shotgun (WGS) entry which is preliminary data.</text>
</comment>
<evidence type="ECO:0000256" key="2">
    <source>
        <dbReference type="RuleBase" id="RU003750"/>
    </source>
</evidence>
<feature type="transmembrane region" description="Helical" evidence="3">
    <location>
        <begin position="204"/>
        <end position="222"/>
    </location>
</feature>